<evidence type="ECO:0000313" key="3">
    <source>
        <dbReference type="Proteomes" id="UP000053825"/>
    </source>
</evidence>
<dbReference type="OrthoDB" id="10262032at2759"/>
<dbReference type="InterPro" id="IPR007914">
    <property type="entry name" value="UPF0193"/>
</dbReference>
<evidence type="ECO:0000313" key="2">
    <source>
        <dbReference type="EMBL" id="KOC62338.1"/>
    </source>
</evidence>
<proteinExistence type="predicted"/>
<sequence>MDRKYQKVEMGVGAFHHPPRAKYSEETKNLIKLLMEESKVSMMKRKSIQEAMNKGESLPLVVEKSKAELNKHDLKYQVTMPTIWKKRTQDMIVKSGAYEREQYRRTSPLRNKEKQKRHLACMMAYGKDMPETPRGRIIHHQARQISHNSDTTDPIDDLVRGIQERMEFLSDMECLGMDKKYRPIIQQEIAHKLRLIESVDKQRSKEVRKEIRDLERPLPKPFPLGQLDEN</sequence>
<dbReference type="PANTHER" id="PTHR28348:SF1">
    <property type="entry name" value="UPF0193 PROTEIN EVG1"/>
    <property type="match status" value="1"/>
</dbReference>
<reference evidence="2 3" key="1">
    <citation type="submission" date="2015-07" db="EMBL/GenBank/DDBJ databases">
        <title>The genome of Habropoda laboriosa.</title>
        <authorList>
            <person name="Pan H."/>
            <person name="Kapheim K."/>
        </authorList>
    </citation>
    <scope>NUCLEOTIDE SEQUENCE [LARGE SCALE GENOMIC DNA]</scope>
    <source>
        <strain evidence="2">0110345459</strain>
    </source>
</reference>
<dbReference type="PANTHER" id="PTHR28348">
    <property type="entry name" value="UPF0193 PROTEIN EVG1"/>
    <property type="match status" value="1"/>
</dbReference>
<evidence type="ECO:0000256" key="1">
    <source>
        <dbReference type="SAM" id="MobiDB-lite"/>
    </source>
</evidence>
<feature type="compositionally biased region" description="Basic and acidic residues" evidence="1">
    <location>
        <begin position="201"/>
        <end position="218"/>
    </location>
</feature>
<dbReference type="AlphaFoldDB" id="A0A0L7QUN8"/>
<dbReference type="Pfam" id="PF05250">
    <property type="entry name" value="UPF0193"/>
    <property type="match status" value="1"/>
</dbReference>
<feature type="region of interest" description="Disordered" evidence="1">
    <location>
        <begin position="201"/>
        <end position="230"/>
    </location>
</feature>
<name>A0A0L7QUN8_9HYME</name>
<accession>A0A0L7QUN8</accession>
<organism evidence="2 3">
    <name type="scientific">Habropoda laboriosa</name>
    <dbReference type="NCBI Taxonomy" id="597456"/>
    <lineage>
        <taxon>Eukaryota</taxon>
        <taxon>Metazoa</taxon>
        <taxon>Ecdysozoa</taxon>
        <taxon>Arthropoda</taxon>
        <taxon>Hexapoda</taxon>
        <taxon>Insecta</taxon>
        <taxon>Pterygota</taxon>
        <taxon>Neoptera</taxon>
        <taxon>Endopterygota</taxon>
        <taxon>Hymenoptera</taxon>
        <taxon>Apocrita</taxon>
        <taxon>Aculeata</taxon>
        <taxon>Apoidea</taxon>
        <taxon>Anthophila</taxon>
        <taxon>Apidae</taxon>
        <taxon>Habropoda</taxon>
    </lineage>
</organism>
<dbReference type="Proteomes" id="UP000053825">
    <property type="component" value="Unassembled WGS sequence"/>
</dbReference>
<gene>
    <name evidence="2" type="ORF">WH47_05321</name>
</gene>
<protein>
    <submittedName>
        <fullName evidence="2">UPF0193 protein EVG1</fullName>
    </submittedName>
</protein>
<dbReference type="EMBL" id="KQ414734">
    <property type="protein sequence ID" value="KOC62338.1"/>
    <property type="molecule type" value="Genomic_DNA"/>
</dbReference>
<keyword evidence="3" id="KW-1185">Reference proteome</keyword>
<dbReference type="STRING" id="597456.A0A0L7QUN8"/>